<evidence type="ECO:0000313" key="6">
    <source>
        <dbReference type="Proteomes" id="UP000319980"/>
    </source>
</evidence>
<evidence type="ECO:0000256" key="2">
    <source>
        <dbReference type="ARBA" id="ARBA00022679"/>
    </source>
</evidence>
<sequence length="369" mass="39078">MRISHIVDNLNRGGLERVVIDLAKAQSAAGHDCQVICLYDAGSLAGELAGTGVPVIACGKRDGIDLRAIRRLRRALSAQRTDVLHSHNGIPHYHAVAAALGLGVRCVVNTRHGMGAGIRASRRDWLVKQSMRLTDAAVAVSEAAGEKLVESGVVSRGKLRIVPNGIHTGPFRERDHDARRRLVQSLGLAPATRLVGFVGRLNWAKNLETMVAAFARVRARHDDVALVIAGEGEERSSIEAAIAQEGIGDCTFLLGDRADVPQLLPAFTLFAMSSISEGYSIALLEACASALPIVATDVGGNAEIVADGVNGLVVPARDPVAFANALETILSDTARAAEMGRAGRAWLLSNATFEVMSARYMDVYANKGA</sequence>
<evidence type="ECO:0000259" key="3">
    <source>
        <dbReference type="Pfam" id="PF00534"/>
    </source>
</evidence>
<comment type="caution">
    <text evidence="5">The sequence shown here is derived from an EMBL/GenBank/DDBJ whole genome shotgun (WGS) entry which is preliminary data.</text>
</comment>
<dbReference type="GO" id="GO:0016757">
    <property type="term" value="F:glycosyltransferase activity"/>
    <property type="evidence" value="ECO:0007669"/>
    <property type="project" value="UniProtKB-KW"/>
</dbReference>
<feature type="domain" description="Glycosyltransferase subfamily 4-like N-terminal" evidence="4">
    <location>
        <begin position="13"/>
        <end position="168"/>
    </location>
</feature>
<keyword evidence="6" id="KW-1185">Reference proteome</keyword>
<feature type="domain" description="Glycosyl transferase family 1" evidence="3">
    <location>
        <begin position="183"/>
        <end position="346"/>
    </location>
</feature>
<dbReference type="Pfam" id="PF00534">
    <property type="entry name" value="Glycos_transf_1"/>
    <property type="match status" value="1"/>
</dbReference>
<name>A0A5C5TUB8_9GAMM</name>
<dbReference type="InterPro" id="IPR001296">
    <property type="entry name" value="Glyco_trans_1"/>
</dbReference>
<dbReference type="OrthoDB" id="5290958at2"/>
<reference evidence="5 6" key="1">
    <citation type="journal article" date="2008" name="Int. J. Syst. Evol. Microbiol.">
        <title>Luteimonas marina sp. nov., isolated from seawater.</title>
        <authorList>
            <person name="Baik K.S."/>
            <person name="Park S.C."/>
            <person name="Kim M.S."/>
            <person name="Kim E.M."/>
            <person name="Park C."/>
            <person name="Chun J."/>
            <person name="Seong C.N."/>
        </authorList>
    </citation>
    <scope>NUCLEOTIDE SEQUENCE [LARGE SCALE GENOMIC DNA]</scope>
    <source>
        <strain evidence="5 6">FR1330</strain>
    </source>
</reference>
<dbReference type="Gene3D" id="3.40.50.2000">
    <property type="entry name" value="Glycogen Phosphorylase B"/>
    <property type="match status" value="2"/>
</dbReference>
<dbReference type="InterPro" id="IPR028098">
    <property type="entry name" value="Glyco_trans_4-like_N"/>
</dbReference>
<dbReference type="Proteomes" id="UP000319980">
    <property type="component" value="Unassembled WGS sequence"/>
</dbReference>
<protein>
    <submittedName>
        <fullName evidence="5">Glycosyltransferase</fullName>
    </submittedName>
</protein>
<dbReference type="EMBL" id="VOHK01000012">
    <property type="protein sequence ID" value="TWT17246.1"/>
    <property type="molecule type" value="Genomic_DNA"/>
</dbReference>
<dbReference type="AlphaFoldDB" id="A0A5C5TUB8"/>
<dbReference type="SUPFAM" id="SSF53756">
    <property type="entry name" value="UDP-Glycosyltransferase/glycogen phosphorylase"/>
    <property type="match status" value="1"/>
</dbReference>
<evidence type="ECO:0000259" key="4">
    <source>
        <dbReference type="Pfam" id="PF13439"/>
    </source>
</evidence>
<proteinExistence type="predicted"/>
<dbReference type="PANTHER" id="PTHR12526">
    <property type="entry name" value="GLYCOSYLTRANSFERASE"/>
    <property type="match status" value="1"/>
</dbReference>
<dbReference type="RefSeq" id="WP_146389448.1">
    <property type="nucleotide sequence ID" value="NZ_VOHK01000012.1"/>
</dbReference>
<evidence type="ECO:0000313" key="5">
    <source>
        <dbReference type="EMBL" id="TWT17246.1"/>
    </source>
</evidence>
<keyword evidence="2 5" id="KW-0808">Transferase</keyword>
<gene>
    <name evidence="5" type="ORF">FQY83_17295</name>
</gene>
<organism evidence="5 6">
    <name type="scientific">Luteimonas marina</name>
    <dbReference type="NCBI Taxonomy" id="488485"/>
    <lineage>
        <taxon>Bacteria</taxon>
        <taxon>Pseudomonadati</taxon>
        <taxon>Pseudomonadota</taxon>
        <taxon>Gammaproteobacteria</taxon>
        <taxon>Lysobacterales</taxon>
        <taxon>Lysobacteraceae</taxon>
        <taxon>Luteimonas</taxon>
    </lineage>
</organism>
<accession>A0A5C5TUB8</accession>
<dbReference type="Pfam" id="PF13439">
    <property type="entry name" value="Glyco_transf_4"/>
    <property type="match status" value="1"/>
</dbReference>
<dbReference type="GO" id="GO:1901135">
    <property type="term" value="P:carbohydrate derivative metabolic process"/>
    <property type="evidence" value="ECO:0007669"/>
    <property type="project" value="UniProtKB-ARBA"/>
</dbReference>
<dbReference type="PANTHER" id="PTHR12526:SF510">
    <property type="entry name" value="D-INOSITOL 3-PHOSPHATE GLYCOSYLTRANSFERASE"/>
    <property type="match status" value="1"/>
</dbReference>
<keyword evidence="1" id="KW-0328">Glycosyltransferase</keyword>
<evidence type="ECO:0000256" key="1">
    <source>
        <dbReference type="ARBA" id="ARBA00022676"/>
    </source>
</evidence>